<dbReference type="RefSeq" id="WP_153417966.1">
    <property type="nucleotide sequence ID" value="NZ_WFLM01000001.1"/>
</dbReference>
<dbReference type="GO" id="GO:0004852">
    <property type="term" value="F:uroporphyrinogen-III synthase activity"/>
    <property type="evidence" value="ECO:0007669"/>
    <property type="project" value="InterPro"/>
</dbReference>
<dbReference type="GO" id="GO:0033014">
    <property type="term" value="P:tetrapyrrole biosynthetic process"/>
    <property type="evidence" value="ECO:0007669"/>
    <property type="project" value="InterPro"/>
</dbReference>
<evidence type="ECO:0008006" key="3">
    <source>
        <dbReference type="Google" id="ProtNLM"/>
    </source>
</evidence>
<dbReference type="OrthoDB" id="5295155at2"/>
<proteinExistence type="predicted"/>
<organism evidence="1 2">
    <name type="scientific">Silvanigrella paludirubra</name>
    <dbReference type="NCBI Taxonomy" id="2499159"/>
    <lineage>
        <taxon>Bacteria</taxon>
        <taxon>Pseudomonadati</taxon>
        <taxon>Bdellovibrionota</taxon>
        <taxon>Oligoflexia</taxon>
        <taxon>Silvanigrellales</taxon>
        <taxon>Silvanigrellaceae</taxon>
        <taxon>Silvanigrella</taxon>
    </lineage>
</organism>
<dbReference type="SUPFAM" id="SSF69618">
    <property type="entry name" value="HemD-like"/>
    <property type="match status" value="1"/>
</dbReference>
<evidence type="ECO:0000313" key="1">
    <source>
        <dbReference type="EMBL" id="KAB8040451.1"/>
    </source>
</evidence>
<sequence>MRKLNNQTVYVECGIEGDLPYHSSHLFFPVFKVLHVPFVWKPPISNKFSICFTSKHAVSAFKLNVLNEVPKNQWQNCYYVGAVGKNTAKAIRNELPDFLLKNSSEILYPKTENGLLPLLKQYNEILNVNHSLFIFTSIIGISKKIVFEYKDHLNYSPDIISIYTLENLDDNLSKNFLNSIFSKVQTQNTNFVFKARSGQILNSIIKLLMAFFNVTSPVNLPSFIFFSAWEKSAQKVLLELNLIDRDIS</sequence>
<dbReference type="Proteomes" id="UP000437748">
    <property type="component" value="Unassembled WGS sequence"/>
</dbReference>
<keyword evidence="2" id="KW-1185">Reference proteome</keyword>
<protein>
    <recommendedName>
        <fullName evidence="3">Tetrapyrrole biosynthesis uroporphyrinogen III synthase domain-containing protein</fullName>
    </recommendedName>
</protein>
<gene>
    <name evidence="1" type="ORF">GCL60_00620</name>
</gene>
<dbReference type="AlphaFoldDB" id="A0A6N6VVU9"/>
<comment type="caution">
    <text evidence="1">The sequence shown here is derived from an EMBL/GenBank/DDBJ whole genome shotgun (WGS) entry which is preliminary data.</text>
</comment>
<dbReference type="EMBL" id="WFLM01000001">
    <property type="protein sequence ID" value="KAB8040451.1"/>
    <property type="molecule type" value="Genomic_DNA"/>
</dbReference>
<accession>A0A6N6VVU9</accession>
<reference evidence="1 2" key="1">
    <citation type="submission" date="2019-10" db="EMBL/GenBank/DDBJ databases">
        <title>New species of Slilvanegrellaceae.</title>
        <authorList>
            <person name="Pitt A."/>
            <person name="Hahn M.W."/>
        </authorList>
    </citation>
    <scope>NUCLEOTIDE SEQUENCE [LARGE SCALE GENOMIC DNA]</scope>
    <source>
        <strain evidence="1 2">SP-Ram-0.45-NSY-1</strain>
    </source>
</reference>
<dbReference type="InterPro" id="IPR036108">
    <property type="entry name" value="4pyrrol_syn_uPrphyn_synt_sf"/>
</dbReference>
<evidence type="ECO:0000313" key="2">
    <source>
        <dbReference type="Proteomes" id="UP000437748"/>
    </source>
</evidence>
<name>A0A6N6VVU9_9BACT</name>